<gene>
    <name evidence="3" type="ORF">FHU38_000856</name>
</gene>
<dbReference type="RefSeq" id="WP_167166669.1">
    <property type="nucleotide sequence ID" value="NZ_JAAOYM010000001.1"/>
</dbReference>
<feature type="transmembrane region" description="Helical" evidence="1">
    <location>
        <begin position="16"/>
        <end position="35"/>
    </location>
</feature>
<evidence type="ECO:0000259" key="2">
    <source>
        <dbReference type="Pfam" id="PF13400"/>
    </source>
</evidence>
<name>A0A7X5ZPA1_9PSEU</name>
<dbReference type="Pfam" id="PF13400">
    <property type="entry name" value="Tad"/>
    <property type="match status" value="1"/>
</dbReference>
<keyword evidence="4" id="KW-1185">Reference proteome</keyword>
<accession>A0A7X5ZPA1</accession>
<feature type="domain" description="Putative Flp pilus-assembly TadG-like N-terminal" evidence="2">
    <location>
        <begin position="14"/>
        <end position="60"/>
    </location>
</feature>
<protein>
    <submittedName>
        <fullName evidence="3">Flp pilus assembly protein TadG</fullName>
    </submittedName>
</protein>
<comment type="caution">
    <text evidence="3">The sequence shown here is derived from an EMBL/GenBank/DDBJ whole genome shotgun (WGS) entry which is preliminary data.</text>
</comment>
<reference evidence="3 4" key="1">
    <citation type="submission" date="2020-03" db="EMBL/GenBank/DDBJ databases">
        <title>Sequencing the genomes of 1000 actinobacteria strains.</title>
        <authorList>
            <person name="Klenk H.-P."/>
        </authorList>
    </citation>
    <scope>NUCLEOTIDE SEQUENCE [LARGE SCALE GENOMIC DNA]</scope>
    <source>
        <strain evidence="3 4">DSM 45685</strain>
    </source>
</reference>
<keyword evidence="1" id="KW-0472">Membrane</keyword>
<dbReference type="AlphaFoldDB" id="A0A7X5ZPA1"/>
<dbReference type="InterPro" id="IPR028087">
    <property type="entry name" value="Tad_N"/>
</dbReference>
<evidence type="ECO:0000256" key="1">
    <source>
        <dbReference type="SAM" id="Phobius"/>
    </source>
</evidence>
<keyword evidence="1" id="KW-0812">Transmembrane</keyword>
<organism evidence="3 4">
    <name type="scientific">Saccharomonospora amisosensis</name>
    <dbReference type="NCBI Taxonomy" id="1128677"/>
    <lineage>
        <taxon>Bacteria</taxon>
        <taxon>Bacillati</taxon>
        <taxon>Actinomycetota</taxon>
        <taxon>Actinomycetes</taxon>
        <taxon>Pseudonocardiales</taxon>
        <taxon>Pseudonocardiaceae</taxon>
        <taxon>Saccharomonospora</taxon>
    </lineage>
</organism>
<proteinExistence type="predicted"/>
<keyword evidence="1" id="KW-1133">Transmembrane helix</keyword>
<dbReference type="EMBL" id="JAAOYM010000001">
    <property type="protein sequence ID" value="NIJ10512.1"/>
    <property type="molecule type" value="Genomic_DNA"/>
</dbReference>
<dbReference type="PROSITE" id="PS51257">
    <property type="entry name" value="PROKAR_LIPOPROTEIN"/>
    <property type="match status" value="1"/>
</dbReference>
<evidence type="ECO:0000313" key="3">
    <source>
        <dbReference type="EMBL" id="NIJ10512.1"/>
    </source>
</evidence>
<evidence type="ECO:0000313" key="4">
    <source>
        <dbReference type="Proteomes" id="UP000545493"/>
    </source>
</evidence>
<dbReference type="Proteomes" id="UP000545493">
    <property type="component" value="Unassembled WGS sequence"/>
</dbReference>
<sequence>MNRGWRQLADDENGRVTAFVVLITTACLLFAGLVLDGGLALSAKTRAIGQAEEAARAGAQELDLAAYRSGGAARLQPTAAISAAQRYLNSVGASGTVTVAGNTVNVSVTAHQPTQLLGLIGITDITVSGDGHAQPDQGDFGGP</sequence>